<dbReference type="PANTHER" id="PTHR11926:SF774">
    <property type="entry name" value="UDP-GLYCOSYLTRANSFERASE 85A1-RELATED"/>
    <property type="match status" value="1"/>
</dbReference>
<name>A0A8T0GJ71_CERPU</name>
<dbReference type="CDD" id="cd03784">
    <property type="entry name" value="GT1_Gtf-like"/>
    <property type="match status" value="1"/>
</dbReference>
<reference evidence="6 7" key="1">
    <citation type="submission" date="2020-06" db="EMBL/GenBank/DDBJ databases">
        <title>WGS assembly of Ceratodon purpureus strain R40.</title>
        <authorList>
            <person name="Carey S.B."/>
            <person name="Jenkins J."/>
            <person name="Shu S."/>
            <person name="Lovell J.T."/>
            <person name="Sreedasyam A."/>
            <person name="Maumus F."/>
            <person name="Tiley G.P."/>
            <person name="Fernandez-Pozo N."/>
            <person name="Barry K."/>
            <person name="Chen C."/>
            <person name="Wang M."/>
            <person name="Lipzen A."/>
            <person name="Daum C."/>
            <person name="Saski C.A."/>
            <person name="Payton A.C."/>
            <person name="Mcbreen J.C."/>
            <person name="Conrad R.E."/>
            <person name="Kollar L.M."/>
            <person name="Olsson S."/>
            <person name="Huttunen S."/>
            <person name="Landis J.B."/>
            <person name="Wickett N.J."/>
            <person name="Johnson M.G."/>
            <person name="Rensing S.A."/>
            <person name="Grimwood J."/>
            <person name="Schmutz J."/>
            <person name="Mcdaniel S.F."/>
        </authorList>
    </citation>
    <scope>NUCLEOTIDE SEQUENCE [LARGE SCALE GENOMIC DNA]</scope>
    <source>
        <strain evidence="6 7">R40</strain>
    </source>
</reference>
<dbReference type="Gene3D" id="3.40.50.2000">
    <property type="entry name" value="Glycogen Phosphorylase B"/>
    <property type="match status" value="2"/>
</dbReference>
<evidence type="ECO:0000313" key="7">
    <source>
        <dbReference type="Proteomes" id="UP000822688"/>
    </source>
</evidence>
<accession>A0A8T0GJ71</accession>
<dbReference type="InterPro" id="IPR002213">
    <property type="entry name" value="UDP_glucos_trans"/>
</dbReference>
<dbReference type="AlphaFoldDB" id="A0A8T0GJ71"/>
<dbReference type="PANTHER" id="PTHR11926">
    <property type="entry name" value="GLUCOSYL/GLUCURONOSYL TRANSFERASES"/>
    <property type="match status" value="1"/>
</dbReference>
<comment type="caution">
    <text evidence="6">The sequence shown here is derived from an EMBL/GenBank/DDBJ whole genome shotgun (WGS) entry which is preliminary data.</text>
</comment>
<dbReference type="EC" id="2.4.1.-" evidence="5"/>
<keyword evidence="7" id="KW-1185">Reference proteome</keyword>
<evidence type="ECO:0000256" key="5">
    <source>
        <dbReference type="RuleBase" id="RU362057"/>
    </source>
</evidence>
<dbReference type="Proteomes" id="UP000822688">
    <property type="component" value="Chromosome 11"/>
</dbReference>
<dbReference type="FunFam" id="3.40.50.2000:FF:000078">
    <property type="entry name" value="Glycosyltransferase"/>
    <property type="match status" value="1"/>
</dbReference>
<protein>
    <recommendedName>
        <fullName evidence="5">Glycosyltransferase</fullName>
        <ecNumber evidence="5">2.4.1.-</ecNumber>
    </recommendedName>
</protein>
<dbReference type="GO" id="GO:0008194">
    <property type="term" value="F:UDP-glycosyltransferase activity"/>
    <property type="evidence" value="ECO:0007669"/>
    <property type="project" value="InterPro"/>
</dbReference>
<proteinExistence type="inferred from homology"/>
<evidence type="ECO:0000256" key="4">
    <source>
        <dbReference type="RuleBase" id="RU003718"/>
    </source>
</evidence>
<gene>
    <name evidence="6" type="ORF">KC19_11G107600</name>
</gene>
<dbReference type="GO" id="GO:0016758">
    <property type="term" value="F:hexosyltransferase activity"/>
    <property type="evidence" value="ECO:0007669"/>
    <property type="project" value="UniProtKB-ARBA"/>
</dbReference>
<dbReference type="InterPro" id="IPR035595">
    <property type="entry name" value="UDP_glycos_trans_CS"/>
</dbReference>
<keyword evidence="3 4" id="KW-0808">Transferase</keyword>
<dbReference type="PROSITE" id="PS00375">
    <property type="entry name" value="UDPGT"/>
    <property type="match status" value="1"/>
</dbReference>
<organism evidence="6 7">
    <name type="scientific">Ceratodon purpureus</name>
    <name type="common">Fire moss</name>
    <name type="synonym">Dicranum purpureum</name>
    <dbReference type="NCBI Taxonomy" id="3225"/>
    <lineage>
        <taxon>Eukaryota</taxon>
        <taxon>Viridiplantae</taxon>
        <taxon>Streptophyta</taxon>
        <taxon>Embryophyta</taxon>
        <taxon>Bryophyta</taxon>
        <taxon>Bryophytina</taxon>
        <taxon>Bryopsida</taxon>
        <taxon>Dicranidae</taxon>
        <taxon>Pseudoditrichales</taxon>
        <taxon>Ditrichaceae</taxon>
        <taxon>Ceratodon</taxon>
    </lineage>
</organism>
<dbReference type="Pfam" id="PF00201">
    <property type="entry name" value="UDPGT"/>
    <property type="match status" value="1"/>
</dbReference>
<sequence length="523" mass="57326">MKIEREEVDGLHAVIVPLAAQGHITPCLQLAKKLVAHGFRITFVNTVQNHERLMRARSKNSEVDNDIEFVSISDGLPDDHPRLRDVTAFCGALLEMGPMFDELFRNLLQKGPITCVIRDMRFSAAHDAAKKLGIPVVGFVTPSAIAGQCFFHLLTFVSAGLLPLPPPPAHASTPSLDPVNLSLGPPRSDEEAAARRAPLTCLPGGSPTMKVGDLPTNMLSHDLDSFWYRLYQIQNPLLTDCDCLIYNTFHALESDVLDSMSDMNSNIFALGPLILKLTTALDGVEEVAIAGAGSALLDEDHLCLSWLDAQSPNSVLYVSFGSIATMSVEQMQEFACGLEMSGHAFIWVVRSDLIEDMCENKEFERIFSEFVVRTKDRALLVPWAPQTAVLSHPSVAAFLTHCGWNSIIESVASGVPMLGWPRFADQSTNCHYVAHVWNIGLDFLSEVRGESAVVTKEEVALKVRQIMAPDGTDTKVDNIRSNSRNFQMEARKAVAKGGSSQTALTEFVELVQKKAKQSPLQDS</sequence>
<dbReference type="SUPFAM" id="SSF53756">
    <property type="entry name" value="UDP-Glycosyltransferase/glycogen phosphorylase"/>
    <property type="match status" value="1"/>
</dbReference>
<dbReference type="EMBL" id="CM026432">
    <property type="protein sequence ID" value="KAG0557172.1"/>
    <property type="molecule type" value="Genomic_DNA"/>
</dbReference>
<evidence type="ECO:0000313" key="6">
    <source>
        <dbReference type="EMBL" id="KAG0557172.1"/>
    </source>
</evidence>
<evidence type="ECO:0000256" key="3">
    <source>
        <dbReference type="ARBA" id="ARBA00022679"/>
    </source>
</evidence>
<evidence type="ECO:0000256" key="1">
    <source>
        <dbReference type="ARBA" id="ARBA00009995"/>
    </source>
</evidence>
<comment type="similarity">
    <text evidence="1 4">Belongs to the UDP-glycosyltransferase family.</text>
</comment>
<keyword evidence="2 4" id="KW-0328">Glycosyltransferase</keyword>
<evidence type="ECO:0000256" key="2">
    <source>
        <dbReference type="ARBA" id="ARBA00022676"/>
    </source>
</evidence>